<organism evidence="1 2">
    <name type="scientific">Rotaria magnacalcarata</name>
    <dbReference type="NCBI Taxonomy" id="392030"/>
    <lineage>
        <taxon>Eukaryota</taxon>
        <taxon>Metazoa</taxon>
        <taxon>Spiralia</taxon>
        <taxon>Gnathifera</taxon>
        <taxon>Rotifera</taxon>
        <taxon>Eurotatoria</taxon>
        <taxon>Bdelloidea</taxon>
        <taxon>Philodinida</taxon>
        <taxon>Philodinidae</taxon>
        <taxon>Rotaria</taxon>
    </lineage>
</organism>
<sequence>MKKRPSDLTAASAIENPFNQRGMQIKFSLVGHV</sequence>
<proteinExistence type="predicted"/>
<dbReference type="AlphaFoldDB" id="A0A8S2WQ07"/>
<comment type="caution">
    <text evidence="1">The sequence shown here is derived from an EMBL/GenBank/DDBJ whole genome shotgun (WGS) entry which is preliminary data.</text>
</comment>
<evidence type="ECO:0000313" key="1">
    <source>
        <dbReference type="EMBL" id="CAF4456044.1"/>
    </source>
</evidence>
<dbReference type="EMBL" id="CAJOBI010070582">
    <property type="protein sequence ID" value="CAF4456044.1"/>
    <property type="molecule type" value="Genomic_DNA"/>
</dbReference>
<dbReference type="Proteomes" id="UP000676336">
    <property type="component" value="Unassembled WGS sequence"/>
</dbReference>
<accession>A0A8S2WQ07</accession>
<protein>
    <submittedName>
        <fullName evidence="1">Uncharacterized protein</fullName>
    </submittedName>
</protein>
<evidence type="ECO:0000313" key="2">
    <source>
        <dbReference type="Proteomes" id="UP000676336"/>
    </source>
</evidence>
<feature type="non-terminal residue" evidence="1">
    <location>
        <position position="33"/>
    </location>
</feature>
<gene>
    <name evidence="1" type="ORF">SMN809_LOCUS32937</name>
</gene>
<name>A0A8S2WQ07_9BILA</name>
<reference evidence="1" key="1">
    <citation type="submission" date="2021-02" db="EMBL/GenBank/DDBJ databases">
        <authorList>
            <person name="Nowell W R."/>
        </authorList>
    </citation>
    <scope>NUCLEOTIDE SEQUENCE</scope>
</reference>
<feature type="non-terminal residue" evidence="1">
    <location>
        <position position="1"/>
    </location>
</feature>